<name>A0A453N0H7_AEGTS</name>
<organism evidence="2 3">
    <name type="scientific">Aegilops tauschii subsp. strangulata</name>
    <name type="common">Goatgrass</name>
    <dbReference type="NCBI Taxonomy" id="200361"/>
    <lineage>
        <taxon>Eukaryota</taxon>
        <taxon>Viridiplantae</taxon>
        <taxon>Streptophyta</taxon>
        <taxon>Embryophyta</taxon>
        <taxon>Tracheophyta</taxon>
        <taxon>Spermatophyta</taxon>
        <taxon>Magnoliopsida</taxon>
        <taxon>Liliopsida</taxon>
        <taxon>Poales</taxon>
        <taxon>Poaceae</taxon>
        <taxon>BOP clade</taxon>
        <taxon>Pooideae</taxon>
        <taxon>Triticodae</taxon>
        <taxon>Triticeae</taxon>
        <taxon>Triticinae</taxon>
        <taxon>Aegilops</taxon>
    </lineage>
</organism>
<feature type="compositionally biased region" description="Low complexity" evidence="1">
    <location>
        <begin position="56"/>
        <end position="71"/>
    </location>
</feature>
<dbReference type="STRING" id="200361.A0A453N0H7"/>
<proteinExistence type="predicted"/>
<evidence type="ECO:0000256" key="1">
    <source>
        <dbReference type="SAM" id="MobiDB-lite"/>
    </source>
</evidence>
<feature type="region of interest" description="Disordered" evidence="1">
    <location>
        <begin position="1"/>
        <end position="170"/>
    </location>
</feature>
<feature type="compositionally biased region" description="Basic and acidic residues" evidence="1">
    <location>
        <begin position="75"/>
        <end position="92"/>
    </location>
</feature>
<dbReference type="AlphaFoldDB" id="A0A453N0H7"/>
<feature type="compositionally biased region" description="Pro residues" evidence="1">
    <location>
        <begin position="46"/>
        <end position="55"/>
    </location>
</feature>
<reference evidence="3" key="2">
    <citation type="journal article" date="2017" name="Nat. Plants">
        <title>The Aegilops tauschii genome reveals multiple impacts of transposons.</title>
        <authorList>
            <person name="Zhao G."/>
            <person name="Zou C."/>
            <person name="Li K."/>
            <person name="Wang K."/>
            <person name="Li T."/>
            <person name="Gao L."/>
            <person name="Zhang X."/>
            <person name="Wang H."/>
            <person name="Yang Z."/>
            <person name="Liu X."/>
            <person name="Jiang W."/>
            <person name="Mao L."/>
            <person name="Kong X."/>
            <person name="Jiao Y."/>
            <person name="Jia J."/>
        </authorList>
    </citation>
    <scope>NUCLEOTIDE SEQUENCE [LARGE SCALE GENOMIC DNA]</scope>
    <source>
        <strain evidence="3">cv. AL8/78</strain>
    </source>
</reference>
<dbReference type="Proteomes" id="UP000015105">
    <property type="component" value="Chromosome 6D"/>
</dbReference>
<evidence type="ECO:0000313" key="2">
    <source>
        <dbReference type="EnsemblPlants" id="AET6Gv20165700.15"/>
    </source>
</evidence>
<evidence type="ECO:0000313" key="3">
    <source>
        <dbReference type="Proteomes" id="UP000015105"/>
    </source>
</evidence>
<protein>
    <submittedName>
        <fullName evidence="2">Uncharacterized protein</fullName>
    </submittedName>
</protein>
<feature type="compositionally biased region" description="Acidic residues" evidence="1">
    <location>
        <begin position="141"/>
        <end position="152"/>
    </location>
</feature>
<feature type="compositionally biased region" description="Basic and acidic residues" evidence="1">
    <location>
        <begin position="153"/>
        <end position="170"/>
    </location>
</feature>
<dbReference type="Gramene" id="AET6Gv20165700.15">
    <property type="protein sequence ID" value="AET6Gv20165700.15"/>
    <property type="gene ID" value="AET6Gv20165700"/>
</dbReference>
<reference evidence="2" key="4">
    <citation type="submission" date="2019-03" db="UniProtKB">
        <authorList>
            <consortium name="EnsemblPlants"/>
        </authorList>
    </citation>
    <scope>IDENTIFICATION</scope>
</reference>
<reference evidence="2" key="3">
    <citation type="journal article" date="2017" name="Nature">
        <title>Genome sequence of the progenitor of the wheat D genome Aegilops tauschii.</title>
        <authorList>
            <person name="Luo M.C."/>
            <person name="Gu Y.Q."/>
            <person name="Puiu D."/>
            <person name="Wang H."/>
            <person name="Twardziok S.O."/>
            <person name="Deal K.R."/>
            <person name="Huo N."/>
            <person name="Zhu T."/>
            <person name="Wang L."/>
            <person name="Wang Y."/>
            <person name="McGuire P.E."/>
            <person name="Liu S."/>
            <person name="Long H."/>
            <person name="Ramasamy R.K."/>
            <person name="Rodriguez J.C."/>
            <person name="Van S.L."/>
            <person name="Yuan L."/>
            <person name="Wang Z."/>
            <person name="Xia Z."/>
            <person name="Xiao L."/>
            <person name="Anderson O.D."/>
            <person name="Ouyang S."/>
            <person name="Liang Y."/>
            <person name="Zimin A.V."/>
            <person name="Pertea G."/>
            <person name="Qi P."/>
            <person name="Bennetzen J.L."/>
            <person name="Dai X."/>
            <person name="Dawson M.W."/>
            <person name="Muller H.G."/>
            <person name="Kugler K."/>
            <person name="Rivarola-Duarte L."/>
            <person name="Spannagl M."/>
            <person name="Mayer K.F.X."/>
            <person name="Lu F.H."/>
            <person name="Bevan M.W."/>
            <person name="Leroy P."/>
            <person name="Li P."/>
            <person name="You F.M."/>
            <person name="Sun Q."/>
            <person name="Liu Z."/>
            <person name="Lyons E."/>
            <person name="Wicker T."/>
            <person name="Salzberg S.L."/>
            <person name="Devos K.M."/>
            <person name="Dvorak J."/>
        </authorList>
    </citation>
    <scope>NUCLEOTIDE SEQUENCE [LARGE SCALE GENOMIC DNA]</scope>
    <source>
        <strain evidence="2">cv. AL8/78</strain>
    </source>
</reference>
<accession>A0A453N0H7</accession>
<reference evidence="3" key="1">
    <citation type="journal article" date="2014" name="Science">
        <title>Ancient hybridizations among the ancestral genomes of bread wheat.</title>
        <authorList>
            <consortium name="International Wheat Genome Sequencing Consortium,"/>
            <person name="Marcussen T."/>
            <person name="Sandve S.R."/>
            <person name="Heier L."/>
            <person name="Spannagl M."/>
            <person name="Pfeifer M."/>
            <person name="Jakobsen K.S."/>
            <person name="Wulff B.B."/>
            <person name="Steuernagel B."/>
            <person name="Mayer K.F."/>
            <person name="Olsen O.A."/>
        </authorList>
    </citation>
    <scope>NUCLEOTIDE SEQUENCE [LARGE SCALE GENOMIC DNA]</scope>
    <source>
        <strain evidence="3">cv. AL8/78</strain>
    </source>
</reference>
<keyword evidence="3" id="KW-1185">Reference proteome</keyword>
<dbReference type="EnsemblPlants" id="AET6Gv20165700.15">
    <property type="protein sequence ID" value="AET6Gv20165700.15"/>
    <property type="gene ID" value="AET6Gv20165700"/>
</dbReference>
<sequence>PKKTLSRTPHDLLGPPHPGSSPHDLLATAPTHAGRFRRAPAVRNTQPPPPPPPFPFLLRPPLLSPPSSRRPTMGADEKEHQSPARKREREEGEVPAAADEMRPRTVDESEGASLLGLANYADEEEERGAPRGHANGRPREEEEEDDEDEEEDERRAPERRPRQVELRRDCPNPAGVLLFLNYQAQRMPSLVHLVITVLESEGYLALSS</sequence>
<reference evidence="2" key="5">
    <citation type="journal article" date="2021" name="G3 (Bethesda)">
        <title>Aegilops tauschii genome assembly Aet v5.0 features greater sequence contiguity and improved annotation.</title>
        <authorList>
            <person name="Wang L."/>
            <person name="Zhu T."/>
            <person name="Rodriguez J.C."/>
            <person name="Deal K.R."/>
            <person name="Dubcovsky J."/>
            <person name="McGuire P.E."/>
            <person name="Lux T."/>
            <person name="Spannagl M."/>
            <person name="Mayer K.F.X."/>
            <person name="Baldrich P."/>
            <person name="Meyers B.C."/>
            <person name="Huo N."/>
            <person name="Gu Y.Q."/>
            <person name="Zhou H."/>
            <person name="Devos K.M."/>
            <person name="Bennetzen J.L."/>
            <person name="Unver T."/>
            <person name="Budak H."/>
            <person name="Gulick P.J."/>
            <person name="Galiba G."/>
            <person name="Kalapos B."/>
            <person name="Nelson D.R."/>
            <person name="Li P."/>
            <person name="You F.M."/>
            <person name="Luo M.C."/>
            <person name="Dvorak J."/>
        </authorList>
    </citation>
    <scope>NUCLEOTIDE SEQUENCE [LARGE SCALE GENOMIC DNA]</scope>
    <source>
        <strain evidence="2">cv. AL8/78</strain>
    </source>
</reference>